<evidence type="ECO:0000256" key="9">
    <source>
        <dbReference type="ARBA" id="ARBA00023125"/>
    </source>
</evidence>
<dbReference type="SUPFAM" id="SSF57667">
    <property type="entry name" value="beta-beta-alpha zinc fingers"/>
    <property type="match status" value="1"/>
</dbReference>
<evidence type="ECO:0000256" key="2">
    <source>
        <dbReference type="ARBA" id="ARBA00004123"/>
    </source>
</evidence>
<protein>
    <recommendedName>
        <fullName evidence="14">C2H2-type domain-containing protein</fullName>
    </recommendedName>
</protein>
<evidence type="ECO:0000313" key="15">
    <source>
        <dbReference type="EMBL" id="AAI67662.1"/>
    </source>
</evidence>
<dbReference type="GO" id="GO:0003677">
    <property type="term" value="F:DNA binding"/>
    <property type="evidence" value="ECO:0007669"/>
    <property type="project" value="UniProtKB-KW"/>
</dbReference>
<comment type="subcellular location">
    <subcellularLocation>
        <location evidence="2">Nucleus</location>
    </subcellularLocation>
</comment>
<dbReference type="GO" id="GO:0008270">
    <property type="term" value="F:zinc ion binding"/>
    <property type="evidence" value="ECO:0007669"/>
    <property type="project" value="UniProtKB-KW"/>
</dbReference>
<dbReference type="PROSITE" id="PS50157">
    <property type="entry name" value="ZINC_FINGER_C2H2_2"/>
    <property type="match status" value="1"/>
</dbReference>
<keyword evidence="4" id="KW-0479">Metal-binding</keyword>
<comment type="function">
    <text evidence="1">May be involved in transcriptional regulation.</text>
</comment>
<accession>B3DM13</accession>
<dbReference type="Gene3D" id="3.30.160.60">
    <property type="entry name" value="Classic Zinc Finger"/>
    <property type="match status" value="1"/>
</dbReference>
<evidence type="ECO:0000256" key="13">
    <source>
        <dbReference type="SAM" id="Phobius"/>
    </source>
</evidence>
<evidence type="ECO:0000256" key="12">
    <source>
        <dbReference type="PROSITE-ProRule" id="PRU00042"/>
    </source>
</evidence>
<evidence type="ECO:0000256" key="4">
    <source>
        <dbReference type="ARBA" id="ARBA00022723"/>
    </source>
</evidence>
<proteinExistence type="evidence at transcript level"/>
<keyword evidence="8" id="KW-0805">Transcription regulation</keyword>
<keyword evidence="9" id="KW-0238">DNA-binding</keyword>
<evidence type="ECO:0000259" key="14">
    <source>
        <dbReference type="PROSITE" id="PS50157"/>
    </source>
</evidence>
<keyword evidence="13" id="KW-0812">Transmembrane</keyword>
<reference evidence="15" key="1">
    <citation type="submission" date="2008-06" db="EMBL/GenBank/DDBJ databases">
        <authorList>
            <consortium name="NIH - Xenopus Gene Collection (XGC) project"/>
        </authorList>
    </citation>
    <scope>NUCLEOTIDE SEQUENCE [LARGE SCALE MRNA]</scope>
    <source>
        <tissue evidence="15">Whole embryo</tissue>
    </source>
</reference>
<dbReference type="InterPro" id="IPR036236">
    <property type="entry name" value="Znf_C2H2_sf"/>
</dbReference>
<evidence type="ECO:0000256" key="3">
    <source>
        <dbReference type="ARBA" id="ARBA00006991"/>
    </source>
</evidence>
<name>B3DM13_XENTR</name>
<dbReference type="InterPro" id="IPR013087">
    <property type="entry name" value="Znf_C2H2_type"/>
</dbReference>
<keyword evidence="11" id="KW-0539">Nucleus</keyword>
<dbReference type="AlphaFoldDB" id="B3DM13"/>
<evidence type="ECO:0000256" key="1">
    <source>
        <dbReference type="ARBA" id="ARBA00003767"/>
    </source>
</evidence>
<dbReference type="GO" id="GO:0005634">
    <property type="term" value="C:nucleus"/>
    <property type="evidence" value="ECO:0007669"/>
    <property type="project" value="UniProtKB-SubCell"/>
</dbReference>
<evidence type="ECO:0000256" key="8">
    <source>
        <dbReference type="ARBA" id="ARBA00023015"/>
    </source>
</evidence>
<evidence type="ECO:0000256" key="6">
    <source>
        <dbReference type="ARBA" id="ARBA00022771"/>
    </source>
</evidence>
<evidence type="ECO:0000256" key="7">
    <source>
        <dbReference type="ARBA" id="ARBA00022833"/>
    </source>
</evidence>
<evidence type="ECO:0000256" key="5">
    <source>
        <dbReference type="ARBA" id="ARBA00022737"/>
    </source>
</evidence>
<keyword evidence="10" id="KW-0804">Transcription</keyword>
<feature type="transmembrane region" description="Helical" evidence="13">
    <location>
        <begin position="56"/>
        <end position="73"/>
    </location>
</feature>
<evidence type="ECO:0000256" key="11">
    <source>
        <dbReference type="ARBA" id="ARBA00023242"/>
    </source>
</evidence>
<feature type="domain" description="C2H2-type" evidence="14">
    <location>
        <begin position="20"/>
        <end position="47"/>
    </location>
</feature>
<keyword evidence="5" id="KW-0677">Repeat</keyword>
<keyword evidence="7" id="KW-0862">Zinc</keyword>
<dbReference type="EMBL" id="BC167662">
    <property type="protein sequence ID" value="AAI67662.1"/>
    <property type="molecule type" value="mRNA"/>
</dbReference>
<keyword evidence="13" id="KW-1133">Transmembrane helix</keyword>
<organism evidence="15">
    <name type="scientific">Xenopus tropicalis</name>
    <name type="common">Western clawed frog</name>
    <name type="synonym">Silurana tropicalis</name>
    <dbReference type="NCBI Taxonomy" id="8364"/>
    <lineage>
        <taxon>Eukaryota</taxon>
        <taxon>Metazoa</taxon>
        <taxon>Chordata</taxon>
        <taxon>Craniata</taxon>
        <taxon>Vertebrata</taxon>
        <taxon>Euteleostomi</taxon>
        <taxon>Amphibia</taxon>
        <taxon>Batrachia</taxon>
        <taxon>Anura</taxon>
        <taxon>Pipoidea</taxon>
        <taxon>Pipidae</taxon>
        <taxon>Xenopodinae</taxon>
        <taxon>Xenopus</taxon>
        <taxon>Silurana</taxon>
    </lineage>
</organism>
<evidence type="ECO:0000256" key="10">
    <source>
        <dbReference type="ARBA" id="ARBA00023163"/>
    </source>
</evidence>
<keyword evidence="6 12" id="KW-0863">Zinc-finger</keyword>
<dbReference type="FunFam" id="3.30.160.60:FF:000100">
    <property type="entry name" value="Zinc finger 45-like"/>
    <property type="match status" value="1"/>
</dbReference>
<keyword evidence="13" id="KW-0472">Membrane</keyword>
<comment type="similarity">
    <text evidence="3">Belongs to the krueppel C2H2-type zinc-finger protein family.</text>
</comment>
<sequence length="82" mass="9315">MVSSDFTEYLQQICTEEKTFSYTECGKCFACNSNLIIHFLSHKGGKPISFLSGRNGLQIISFPLILLCMLTFTEGKNIFMYN</sequence>